<feature type="domain" description="SpaA-like prealbumin fold" evidence="10">
    <location>
        <begin position="1482"/>
        <end position="1568"/>
    </location>
</feature>
<evidence type="ECO:0000259" key="9">
    <source>
        <dbReference type="Pfam" id="PF01345"/>
    </source>
</evidence>
<dbReference type="PANTHER" id="PTHR34819:SF3">
    <property type="entry name" value="CELL SURFACE PROTEIN"/>
    <property type="match status" value="1"/>
</dbReference>
<dbReference type="InterPro" id="IPR041033">
    <property type="entry name" value="SpaA_PFL_dom_1"/>
</dbReference>
<dbReference type="InterPro" id="IPR001434">
    <property type="entry name" value="OmcB-like_DUF11"/>
</dbReference>
<dbReference type="Pfam" id="PF01345">
    <property type="entry name" value="DUF11"/>
    <property type="match status" value="6"/>
</dbReference>
<evidence type="ECO:0000256" key="4">
    <source>
        <dbReference type="ARBA" id="ARBA00022729"/>
    </source>
</evidence>
<dbReference type="InterPro" id="IPR015943">
    <property type="entry name" value="WD40/YVTN_repeat-like_dom_sf"/>
</dbReference>
<proteinExistence type="predicted"/>
<reference evidence="11 12" key="1">
    <citation type="submission" date="2016-10" db="EMBL/GenBank/DDBJ databases">
        <title>Comparative genomics of Bacillus thuringiensis reveals a path to pathogens against multiple invertebrate hosts.</title>
        <authorList>
            <person name="Zheng J."/>
            <person name="Gao Q."/>
            <person name="Liu H."/>
            <person name="Peng D."/>
            <person name="Ruan L."/>
            <person name="Sun M."/>
        </authorList>
    </citation>
    <scope>NUCLEOTIDE SEQUENCE [LARGE SCALE GENOMIC DNA]</scope>
    <source>
        <strain evidence="11">BGSC 4BX1</strain>
    </source>
</reference>
<evidence type="ECO:0000256" key="3">
    <source>
        <dbReference type="ARBA" id="ARBA00022525"/>
    </source>
</evidence>
<dbReference type="InterPro" id="IPR008966">
    <property type="entry name" value="Adhesion_dom_sf"/>
</dbReference>
<keyword evidence="5" id="KW-0572">Peptidoglycan-anchor</keyword>
<dbReference type="SUPFAM" id="SSF49401">
    <property type="entry name" value="Bacterial adhesins"/>
    <property type="match status" value="6"/>
</dbReference>
<feature type="domain" description="DUF11" evidence="9">
    <location>
        <begin position="278"/>
        <end position="387"/>
    </location>
</feature>
<feature type="non-terminal residue" evidence="11">
    <location>
        <position position="1"/>
    </location>
</feature>
<dbReference type="Pfam" id="PF17802">
    <property type="entry name" value="SpaA"/>
    <property type="match status" value="1"/>
</dbReference>
<dbReference type="NCBIfam" id="TIGR01451">
    <property type="entry name" value="B_ant_repeat"/>
    <property type="match status" value="6"/>
</dbReference>
<feature type="transmembrane region" description="Helical" evidence="7">
    <location>
        <begin position="1583"/>
        <end position="1601"/>
    </location>
</feature>
<dbReference type="SUPFAM" id="SSF63829">
    <property type="entry name" value="Calcium-dependent phosphotriesterase"/>
    <property type="match status" value="1"/>
</dbReference>
<evidence type="ECO:0000256" key="1">
    <source>
        <dbReference type="ARBA" id="ARBA00004168"/>
    </source>
</evidence>
<sequence length="1608" mass="172530">PSTALQTVHAETALTINGTDSYGAAFDGTKIYQFDGTNPSATPKASVDVKGITMDPNLGLNGLAVDKNNNVFYASTGEQLYLINPDGTGKLVTNLFAHAGNGFISEDGKYYYSYGKDGKIFLASYDLVTGKHNSTEIKNSSSFGLTGNLGGDLLLDGDGYIWFATGTNIIQMDPTTATILRTVPIENPSNGPSGGFVGARGLSFLPNGQILMASGPSYNEAILYLLDPKTLKISYFGTMPGKLMYDLASAVTPVFQPKLPVLESKKEASIQQKAEGNTNAAHPEVGDTLLYTIQTRNTVQNSLVTNLTISDTIPAGLEYIPGTLKVDGTAVTDVQGDDNGHYADGKVDGQFGNVTNTEWHTVTFQTKVMPGQAGKVIQNTAKVTGTNITTPQEPTTKVDVYPKDSKLESEKSAKSLQDKPIAVGDEIEYTIKMRNTISDSLIKNAVIEDQLPAGLEYVPGTLQVDGKAVTDTEGDDNGHYIQGKVTGKLGDVADTEWHSVTFHAKVKADQAGKSIQNKATVTGDGVPPQEPTTTVEVSTPETPVPPANSCGPLGRVALINGSFEEGPRDGRYIFGPNELPGWKTTDNVFEVWDYKLGTPSGVVKNFPPPPNGERYAEVINLYQDVNTTPGQTIYWRLAHMGRAGVDTMNVRIGSISNAPIIQTLSTGNTAWKRYSGSYTVPEGQTVTRFYFQGTKTASGNIGSGNLLDDISLNTEPCVSATKSVDKEGQVKAGDELTYKVTVKNDGGDIAAKSIFTDTIPAGTEYVPGSIQVIKNGQASTITDGKDTDSGDYLDGKVTVNLGDLPNTDILPDGVTIQFKVKALSSDVKQQIKNKANVAYKNLLTNTDGTVDTNEVVNEVEPETPTPPANSCGQLGRVALVNGSFEQPYYTSIAVPGPGYFTTPAGTVPGWKTTDSYQVFEIFNKTLMDQIQPGSVQDKQGLKNSVAHGEQFAELNSREAAQLYQDVQTTPGQTIYWRLAHKGRLGTDTMALKIGSSAVHPKDLPTVQQMTTGKDQWKYYTGTYKVPAGQTVTRFGFEAVSSAGGNPAAGNFLDDIFLGTEPCVSATKSVSPEGQVKSGDELTYNVTVKNDGGDIAANSIFTDAIPAGTEYVPGSIQVIKNGQASTVTDGKDTDSGEYLDGKVTVNLGDLPNTDILPDGVTVQFKVKVLSGYVNQQIKNKANVAYKNLLTNTDGTVDTNEVVNTVIVKEAKIESKKIAKNLQDKNTEVGDEIEYTIQMRNTVSDSLVKNAVIEDQLPEGLEYVPGTLQVNGKPVTDTEGDDTGHYVQGKFTGQLGDITDTEWHTVVFHAKVKVGQAGQDIQNTAKVTGENVPPQEPSTTVEVYPRNPKVESKKTAKNLQDKNIEVGDEIEYTIQMRNTVSDSLVKNAVIEDQLPEALEYVPGTLQVNGQAVTDAEGDDNGHYVQGKVTGKLGDITDTEWHTVVFHAKVKAGNEGTAIQNTATVTGDDITPQEPTTEIKVQPLGQIEIEKVDAADSTIKLKNAVFQIIDKDGKEVGKLTTDENGKATSELLLLGKYTVKEIKAPDGYMLLKDPIEVEVSSPLQKITVENTKNGWNIPHTGGIGTTLFYLIGMIIMVAALVVFFRKRAKNK</sequence>
<feature type="domain" description="DUF11" evidence="9">
    <location>
        <begin position="414"/>
        <end position="525"/>
    </location>
</feature>
<feature type="domain" description="DUF11" evidence="9">
    <location>
        <begin position="1355"/>
        <end position="1467"/>
    </location>
</feature>
<evidence type="ECO:0000256" key="5">
    <source>
        <dbReference type="ARBA" id="ARBA00023088"/>
    </source>
</evidence>
<comment type="subcellular location">
    <subcellularLocation>
        <location evidence="1">Secreted</location>
        <location evidence="1">Cell wall</location>
        <topology evidence="1">Peptidoglycan-anchor</topology>
    </subcellularLocation>
</comment>
<dbReference type="Gene3D" id="2.60.120.260">
    <property type="entry name" value="Galactose-binding domain-like"/>
    <property type="match status" value="2"/>
</dbReference>
<keyword evidence="7" id="KW-0812">Transmembrane</keyword>
<evidence type="ECO:0000259" key="10">
    <source>
        <dbReference type="Pfam" id="PF17802"/>
    </source>
</evidence>
<dbReference type="InterPro" id="IPR019931">
    <property type="entry name" value="LPXTG_anchor"/>
</dbReference>
<feature type="domain" description="DUF11" evidence="9">
    <location>
        <begin position="1216"/>
        <end position="1329"/>
    </location>
</feature>
<dbReference type="EMBL" id="NFDL01000106">
    <property type="protein sequence ID" value="OTY36781.1"/>
    <property type="molecule type" value="Genomic_DNA"/>
</dbReference>
<accession>A0A243B2Z1</accession>
<dbReference type="PANTHER" id="PTHR34819">
    <property type="entry name" value="LARGE CYSTEINE-RICH PERIPLASMIC PROTEIN OMCB"/>
    <property type="match status" value="1"/>
</dbReference>
<protein>
    <submittedName>
        <fullName evidence="11">Uncharacterized protein</fullName>
    </submittedName>
</protein>
<feature type="domain" description="Gram-positive cocci surface proteins LPxTG" evidence="8">
    <location>
        <begin position="1575"/>
        <end position="1608"/>
    </location>
</feature>
<dbReference type="InterPro" id="IPR026466">
    <property type="entry name" value="Fim_isopep_form_D2_dom"/>
</dbReference>
<dbReference type="Gene3D" id="2.60.40.10">
    <property type="entry name" value="Immunoglobulins"/>
    <property type="match status" value="1"/>
</dbReference>
<keyword evidence="3" id="KW-0964">Secreted</keyword>
<evidence type="ECO:0000256" key="6">
    <source>
        <dbReference type="SAM" id="MobiDB-lite"/>
    </source>
</evidence>
<organism evidence="11 12">
    <name type="scientific">Bacillus thuringiensis serovar pingluonsis</name>
    <dbReference type="NCBI Taxonomy" id="180881"/>
    <lineage>
        <taxon>Bacteria</taxon>
        <taxon>Bacillati</taxon>
        <taxon>Bacillota</taxon>
        <taxon>Bacilli</taxon>
        <taxon>Bacillales</taxon>
        <taxon>Bacillaceae</taxon>
        <taxon>Bacillus</taxon>
        <taxon>Bacillus cereus group</taxon>
    </lineage>
</organism>
<feature type="domain" description="DUF11" evidence="9">
    <location>
        <begin position="719"/>
        <end position="841"/>
    </location>
</feature>
<feature type="domain" description="DUF11" evidence="9">
    <location>
        <begin position="1065"/>
        <end position="1186"/>
    </location>
</feature>
<evidence type="ECO:0000313" key="12">
    <source>
        <dbReference type="Proteomes" id="UP000195089"/>
    </source>
</evidence>
<evidence type="ECO:0000313" key="11">
    <source>
        <dbReference type="EMBL" id="OTY36781.1"/>
    </source>
</evidence>
<keyword evidence="2" id="KW-0134">Cell wall</keyword>
<dbReference type="Gene3D" id="2.130.10.10">
    <property type="entry name" value="YVTN repeat-like/Quinoprotein amine dehydrogenase"/>
    <property type="match status" value="1"/>
</dbReference>
<dbReference type="InterPro" id="IPR013783">
    <property type="entry name" value="Ig-like_fold"/>
</dbReference>
<keyword evidence="7" id="KW-0472">Membrane</keyword>
<dbReference type="Pfam" id="PF00746">
    <property type="entry name" value="Gram_pos_anchor"/>
    <property type="match status" value="1"/>
</dbReference>
<dbReference type="Gene3D" id="2.60.40.740">
    <property type="match status" value="6"/>
</dbReference>
<dbReference type="SUPFAM" id="SSF49478">
    <property type="entry name" value="Cna protein B-type domain"/>
    <property type="match status" value="1"/>
</dbReference>
<comment type="caution">
    <text evidence="11">The sequence shown here is derived from an EMBL/GenBank/DDBJ whole genome shotgun (WGS) entry which is preliminary data.</text>
</comment>
<feature type="region of interest" description="Disordered" evidence="6">
    <location>
        <begin position="518"/>
        <end position="547"/>
    </location>
</feature>
<evidence type="ECO:0000259" key="8">
    <source>
        <dbReference type="Pfam" id="PF00746"/>
    </source>
</evidence>
<dbReference type="NCBIfam" id="TIGR01167">
    <property type="entry name" value="LPXTG_anchor"/>
    <property type="match status" value="1"/>
</dbReference>
<evidence type="ECO:0000256" key="7">
    <source>
        <dbReference type="SAM" id="Phobius"/>
    </source>
</evidence>
<keyword evidence="7" id="KW-1133">Transmembrane helix</keyword>
<keyword evidence="4" id="KW-0732">Signal</keyword>
<gene>
    <name evidence="11" type="ORF">BK742_24125</name>
</gene>
<evidence type="ECO:0000256" key="2">
    <source>
        <dbReference type="ARBA" id="ARBA00022512"/>
    </source>
</evidence>
<name>A0A243B2Z1_BACTU</name>
<dbReference type="NCBIfam" id="TIGR04226">
    <property type="entry name" value="RrgB_K2N_iso_D2"/>
    <property type="match status" value="6"/>
</dbReference>
<feature type="compositionally biased region" description="Low complexity" evidence="6">
    <location>
        <begin position="531"/>
        <end position="541"/>
    </location>
</feature>
<dbReference type="InterPro" id="IPR047589">
    <property type="entry name" value="DUF11_rpt"/>
</dbReference>
<dbReference type="InterPro" id="IPR051172">
    <property type="entry name" value="Chlamydia_OmcB"/>
</dbReference>
<dbReference type="Proteomes" id="UP000195089">
    <property type="component" value="Unassembled WGS sequence"/>
</dbReference>